<comment type="caution">
    <text evidence="2">The sequence shown here is derived from an EMBL/GenBank/DDBJ whole genome shotgun (WGS) entry which is preliminary data.</text>
</comment>
<gene>
    <name evidence="2" type="ORF">N0V83_009286</name>
</gene>
<name>A0A9W8Y0U3_9PLEO</name>
<dbReference type="InterPro" id="IPR052895">
    <property type="entry name" value="HetReg/Transcr_Mod"/>
</dbReference>
<accession>A0A9W8Y0U3</accession>
<proteinExistence type="predicted"/>
<dbReference type="Pfam" id="PF06985">
    <property type="entry name" value="HET"/>
    <property type="match status" value="1"/>
</dbReference>
<dbReference type="InterPro" id="IPR010730">
    <property type="entry name" value="HET"/>
</dbReference>
<feature type="domain" description="Heterokaryon incompatibility" evidence="1">
    <location>
        <begin position="80"/>
        <end position="211"/>
    </location>
</feature>
<organism evidence="2 3">
    <name type="scientific">Neocucurbitaria cava</name>
    <dbReference type="NCBI Taxonomy" id="798079"/>
    <lineage>
        <taxon>Eukaryota</taxon>
        <taxon>Fungi</taxon>
        <taxon>Dikarya</taxon>
        <taxon>Ascomycota</taxon>
        <taxon>Pezizomycotina</taxon>
        <taxon>Dothideomycetes</taxon>
        <taxon>Pleosporomycetidae</taxon>
        <taxon>Pleosporales</taxon>
        <taxon>Pleosporineae</taxon>
        <taxon>Cucurbitariaceae</taxon>
        <taxon>Neocucurbitaria</taxon>
    </lineage>
</organism>
<dbReference type="Proteomes" id="UP001140560">
    <property type="component" value="Unassembled WGS sequence"/>
</dbReference>
<evidence type="ECO:0000259" key="1">
    <source>
        <dbReference type="Pfam" id="PF06985"/>
    </source>
</evidence>
<keyword evidence="3" id="KW-1185">Reference proteome</keyword>
<protein>
    <recommendedName>
        <fullName evidence="1">Heterokaryon incompatibility domain-containing protein</fullName>
    </recommendedName>
</protein>
<dbReference type="AlphaFoldDB" id="A0A9W8Y0U3"/>
<dbReference type="EMBL" id="JAPEUY010000017">
    <property type="protein sequence ID" value="KAJ4364689.1"/>
    <property type="molecule type" value="Genomic_DNA"/>
</dbReference>
<dbReference type="PANTHER" id="PTHR24148:SF64">
    <property type="entry name" value="HETEROKARYON INCOMPATIBILITY DOMAIN-CONTAINING PROTEIN"/>
    <property type="match status" value="1"/>
</dbReference>
<evidence type="ECO:0000313" key="2">
    <source>
        <dbReference type="EMBL" id="KAJ4364689.1"/>
    </source>
</evidence>
<dbReference type="PANTHER" id="PTHR24148">
    <property type="entry name" value="ANKYRIN REPEAT DOMAIN-CONTAINING PROTEIN 39 HOMOLOG-RELATED"/>
    <property type="match status" value="1"/>
</dbReference>
<evidence type="ECO:0000313" key="3">
    <source>
        <dbReference type="Proteomes" id="UP001140560"/>
    </source>
</evidence>
<dbReference type="OrthoDB" id="5382128at2759"/>
<reference evidence="2" key="1">
    <citation type="submission" date="2022-10" db="EMBL/GenBank/DDBJ databases">
        <title>Tapping the CABI collections for fungal endophytes: first genome assemblies for Collariella, Neodidymelliopsis, Ascochyta clinopodiicola, Didymella pomorum, Didymosphaeria variabile, Neocosmospora piperis and Neocucurbitaria cava.</title>
        <authorList>
            <person name="Hill R."/>
        </authorList>
    </citation>
    <scope>NUCLEOTIDE SEQUENCE</scope>
    <source>
        <strain evidence="2">IMI 356814</strain>
    </source>
</reference>
<sequence>MGQQDSLLSLHDIWCEDDLDSLSCCSCGKSLQGHAIVRTFHLYPQDLSPIPKKYSRITSALKQQLVFFDRHMECCSDVDYVAISHVWNTTVSDTHVYGRTSPPALAMEACDHILAALGPMNERLSKHLGEHTEIWYDYISVPQWENDLKVHILRAIPDIFHNAQCTVVHLDDVGDDVIRQLRHGVDSREVISGITGVCNAKWFKRVWTVMEYVRSKNVKVLNKNFQIVEGIDDVFIGEVHKAWEAERKKASSVHVVEKLADMGKNLVPWNLGPLALGRRLKLLEFGQAFGLLSRRGCRSSRDFFHALLGIVRAELHEPLEDDEVQATLQIATACLKVGDYSPLLMVPRSKDAFTHHNAQNRTLFQRSGYHDVLAYGLGPGSGLPTYHSSLPSTAITPSRASLKLERIGTVTYASKTTYPLGSQIASFLQLIRIAMNYTGPNALPFVHTVAGRLYNVSASDISSLLADKSKMAKLQGLLDTMYNINPFSYSTFDVELATSIADVLGVSRILPATRKASSPLAWLYEHGGTMHNGDPASVIAAQCGGCQGTFVYRAGLHRPSREVFGAVAWRIGGVRYEGINEGGG</sequence>